<comment type="caution">
    <text evidence="1">The sequence shown here is derived from an EMBL/GenBank/DDBJ whole genome shotgun (WGS) entry which is preliminary data.</text>
</comment>
<protein>
    <submittedName>
        <fullName evidence="1">Carbon storage regulator</fullName>
    </submittedName>
</protein>
<reference evidence="2" key="1">
    <citation type="journal article" date="2019" name="Int. J. Syst. Evol. Microbiol.">
        <title>The Global Catalogue of Microorganisms (GCM) 10K type strain sequencing project: providing services to taxonomists for standard genome sequencing and annotation.</title>
        <authorList>
            <consortium name="The Broad Institute Genomics Platform"/>
            <consortium name="The Broad Institute Genome Sequencing Center for Infectious Disease"/>
            <person name="Wu L."/>
            <person name="Ma J."/>
        </authorList>
    </citation>
    <scope>NUCLEOTIDE SEQUENCE [LARGE SCALE GENOMIC DNA]</scope>
    <source>
        <strain evidence="2">KCTC 13193</strain>
    </source>
</reference>
<dbReference type="Gene3D" id="2.60.40.4380">
    <property type="entry name" value="Translational regulator CsrA"/>
    <property type="match status" value="1"/>
</dbReference>
<dbReference type="Pfam" id="PF02599">
    <property type="entry name" value="CsrA"/>
    <property type="match status" value="1"/>
</dbReference>
<dbReference type="RefSeq" id="WP_390303789.1">
    <property type="nucleotide sequence ID" value="NZ_JBHRRZ010000009.1"/>
</dbReference>
<dbReference type="SUPFAM" id="SSF117130">
    <property type="entry name" value="CsrA-like"/>
    <property type="match status" value="1"/>
</dbReference>
<evidence type="ECO:0000313" key="2">
    <source>
        <dbReference type="Proteomes" id="UP001595387"/>
    </source>
</evidence>
<organism evidence="1 2">
    <name type="scientific">Virgibacillus sediminis</name>
    <dbReference type="NCBI Taxonomy" id="202260"/>
    <lineage>
        <taxon>Bacteria</taxon>
        <taxon>Bacillati</taxon>
        <taxon>Bacillota</taxon>
        <taxon>Bacilli</taxon>
        <taxon>Bacillales</taxon>
        <taxon>Bacillaceae</taxon>
        <taxon>Virgibacillus</taxon>
    </lineage>
</organism>
<name>A0ABV7A434_9BACI</name>
<gene>
    <name evidence="1" type="ORF">ACFODW_04820</name>
</gene>
<dbReference type="InterPro" id="IPR003751">
    <property type="entry name" value="CsrA"/>
</dbReference>
<dbReference type="Proteomes" id="UP001595387">
    <property type="component" value="Unassembled WGS sequence"/>
</dbReference>
<sequence>MALVLGRKPGEKIIVEHLGERMEIEVIKTEDGMLRLSIEANRNFQILREELDSGSDS</sequence>
<keyword evidence="2" id="KW-1185">Reference proteome</keyword>
<dbReference type="InterPro" id="IPR036107">
    <property type="entry name" value="CsrA_sf"/>
</dbReference>
<proteinExistence type="predicted"/>
<evidence type="ECO:0000313" key="1">
    <source>
        <dbReference type="EMBL" id="MFC2947673.1"/>
    </source>
</evidence>
<dbReference type="EMBL" id="JBHRRZ010000009">
    <property type="protein sequence ID" value="MFC2947673.1"/>
    <property type="molecule type" value="Genomic_DNA"/>
</dbReference>
<accession>A0ABV7A434</accession>